<dbReference type="PROSITE" id="PS50181">
    <property type="entry name" value="FBOX"/>
    <property type="match status" value="1"/>
</dbReference>
<keyword evidence="3" id="KW-1185">Reference proteome</keyword>
<feature type="domain" description="F-box" evidence="1">
    <location>
        <begin position="3"/>
        <end position="49"/>
    </location>
</feature>
<dbReference type="AlphaFoldDB" id="A0AAD4R0C6"/>
<organism evidence="2 3">
    <name type="scientific">Ditylenchus destructor</name>
    <dbReference type="NCBI Taxonomy" id="166010"/>
    <lineage>
        <taxon>Eukaryota</taxon>
        <taxon>Metazoa</taxon>
        <taxon>Ecdysozoa</taxon>
        <taxon>Nematoda</taxon>
        <taxon>Chromadorea</taxon>
        <taxon>Rhabditida</taxon>
        <taxon>Tylenchina</taxon>
        <taxon>Tylenchomorpha</taxon>
        <taxon>Sphaerularioidea</taxon>
        <taxon>Anguinidae</taxon>
        <taxon>Anguininae</taxon>
        <taxon>Ditylenchus</taxon>
    </lineage>
</organism>
<sequence>MNQLSLESIPREITLKILSHLNRRDLMRFSSTTKSFNHLIECEFSTKPILLLGSLHYNYGRWRCATKWPRTLTITMTSEMVKLVKKWKFLRFPESEFAFGSHPDPYGLLRSVSHVWEDRYLCIHAEKLGPTEELARLVTSSGAADLIVNGIFKFLQQLVSGKCNEILFHDRLYDPTDEPRMVDIVNFLFRPIHNFSPNSLTIHTNYPLSRENCDKITEAAKEKFLSATVPLAFYFKWTFNGGSYPEAINSVTNQYICQILRISTNSNRFSMTLKNK</sequence>
<evidence type="ECO:0000259" key="1">
    <source>
        <dbReference type="PROSITE" id="PS50181"/>
    </source>
</evidence>
<gene>
    <name evidence="2" type="ORF">DdX_15913</name>
</gene>
<evidence type="ECO:0000313" key="3">
    <source>
        <dbReference type="Proteomes" id="UP001201812"/>
    </source>
</evidence>
<dbReference type="Gene3D" id="1.20.1280.50">
    <property type="match status" value="1"/>
</dbReference>
<dbReference type="InterPro" id="IPR036047">
    <property type="entry name" value="F-box-like_dom_sf"/>
</dbReference>
<dbReference type="InterPro" id="IPR001810">
    <property type="entry name" value="F-box_dom"/>
</dbReference>
<protein>
    <recommendedName>
        <fullName evidence="1">F-box domain-containing protein</fullName>
    </recommendedName>
</protein>
<proteinExistence type="predicted"/>
<evidence type="ECO:0000313" key="2">
    <source>
        <dbReference type="EMBL" id="KAI1701741.1"/>
    </source>
</evidence>
<dbReference type="Pfam" id="PF00646">
    <property type="entry name" value="F-box"/>
    <property type="match status" value="1"/>
</dbReference>
<dbReference type="Proteomes" id="UP001201812">
    <property type="component" value="Unassembled WGS sequence"/>
</dbReference>
<accession>A0AAD4R0C6</accession>
<dbReference type="EMBL" id="JAKKPZ010000112">
    <property type="protein sequence ID" value="KAI1701741.1"/>
    <property type="molecule type" value="Genomic_DNA"/>
</dbReference>
<reference evidence="2" key="1">
    <citation type="submission" date="2022-01" db="EMBL/GenBank/DDBJ databases">
        <title>Genome Sequence Resource for Two Populations of Ditylenchus destructor, the Migratory Endoparasitic Phytonematode.</title>
        <authorList>
            <person name="Zhang H."/>
            <person name="Lin R."/>
            <person name="Xie B."/>
        </authorList>
    </citation>
    <scope>NUCLEOTIDE SEQUENCE</scope>
    <source>
        <strain evidence="2">BazhouSP</strain>
    </source>
</reference>
<dbReference type="CDD" id="cd09917">
    <property type="entry name" value="F-box_SF"/>
    <property type="match status" value="1"/>
</dbReference>
<comment type="caution">
    <text evidence="2">The sequence shown here is derived from an EMBL/GenBank/DDBJ whole genome shotgun (WGS) entry which is preliminary data.</text>
</comment>
<name>A0AAD4R0C6_9BILA</name>
<dbReference type="SUPFAM" id="SSF81383">
    <property type="entry name" value="F-box domain"/>
    <property type="match status" value="1"/>
</dbReference>